<sequence>MVGEHFNRTQQKWACVQFIAEVSLIANCKPSDLKLALTIIADLANSESEEEKDKIFCKAE</sequence>
<dbReference type="Proteomes" id="UP000254817">
    <property type="component" value="Unassembled WGS sequence"/>
</dbReference>
<evidence type="ECO:0008006" key="3">
    <source>
        <dbReference type="Google" id="ProtNLM"/>
    </source>
</evidence>
<dbReference type="EMBL" id="UGAW01000002">
    <property type="protein sequence ID" value="STI48181.1"/>
    <property type="molecule type" value="Genomic_DNA"/>
</dbReference>
<evidence type="ECO:0000313" key="2">
    <source>
        <dbReference type="Proteomes" id="UP000254817"/>
    </source>
</evidence>
<evidence type="ECO:0000313" key="1">
    <source>
        <dbReference type="EMBL" id="STI48181.1"/>
    </source>
</evidence>
<organism evidence="1 2">
    <name type="scientific">Escherichia coli</name>
    <dbReference type="NCBI Taxonomy" id="562"/>
    <lineage>
        <taxon>Bacteria</taxon>
        <taxon>Pseudomonadati</taxon>
        <taxon>Pseudomonadota</taxon>
        <taxon>Gammaproteobacteria</taxon>
        <taxon>Enterobacterales</taxon>
        <taxon>Enterobacteriaceae</taxon>
        <taxon>Escherichia</taxon>
    </lineage>
</organism>
<dbReference type="AlphaFoldDB" id="A0A376SBU5"/>
<proteinExistence type="predicted"/>
<name>A0A376SBU5_ECOLX</name>
<accession>A0A376SBU5</accession>
<gene>
    <name evidence="1" type="ORF">NCTC11112_07420</name>
</gene>
<protein>
    <recommendedName>
        <fullName evidence="3">TumA</fullName>
    </recommendedName>
</protein>
<reference evidence="1 2" key="1">
    <citation type="submission" date="2018-06" db="EMBL/GenBank/DDBJ databases">
        <authorList>
            <consortium name="Pathogen Informatics"/>
            <person name="Doyle S."/>
        </authorList>
    </citation>
    <scope>NUCLEOTIDE SEQUENCE [LARGE SCALE GENOMIC DNA]</scope>
    <source>
        <strain evidence="1 2">NCTC11112</strain>
    </source>
</reference>